<reference evidence="4" key="2">
    <citation type="submission" date="2023-05" db="EMBL/GenBank/DDBJ databases">
        <authorList>
            <person name="Schelkunov M.I."/>
        </authorList>
    </citation>
    <scope>NUCLEOTIDE SEQUENCE</scope>
    <source>
        <strain evidence="4">Hsosn_3</strain>
        <tissue evidence="4">Leaf</tissue>
    </source>
</reference>
<reference evidence="4" key="1">
    <citation type="submission" date="2023-02" db="EMBL/GenBank/DDBJ databases">
        <title>Genome of toxic invasive species Heracleum sosnowskyi carries increased number of genes despite the absence of recent whole-genome duplications.</title>
        <authorList>
            <person name="Schelkunov M."/>
            <person name="Shtratnikova V."/>
            <person name="Makarenko M."/>
            <person name="Klepikova A."/>
            <person name="Omelchenko D."/>
            <person name="Novikova G."/>
            <person name="Obukhova E."/>
            <person name="Bogdanov V."/>
            <person name="Penin A."/>
            <person name="Logacheva M."/>
        </authorList>
    </citation>
    <scope>NUCLEOTIDE SEQUENCE</scope>
    <source>
        <strain evidence="4">Hsosn_3</strain>
        <tissue evidence="4">Leaf</tissue>
    </source>
</reference>
<feature type="region of interest" description="Disordered" evidence="1">
    <location>
        <begin position="370"/>
        <end position="406"/>
    </location>
</feature>
<accession>A0AAD8J7T6</accession>
<dbReference type="AlphaFoldDB" id="A0AAD8J7T6"/>
<evidence type="ECO:0000256" key="1">
    <source>
        <dbReference type="SAM" id="MobiDB-lite"/>
    </source>
</evidence>
<evidence type="ECO:0000313" key="5">
    <source>
        <dbReference type="Proteomes" id="UP001237642"/>
    </source>
</evidence>
<dbReference type="EMBL" id="JAUIZM010000002">
    <property type="protein sequence ID" value="KAK1398888.1"/>
    <property type="molecule type" value="Genomic_DNA"/>
</dbReference>
<sequence length="713" mass="82756">MNNDRAWMYQRLDSQGCLNPAFVNGVENFMEYAISRPSSLDGINIQCPCFNCKNIKFWNAETVKLHLLKKGFVRDYYEWDRHGEPYVVRQSGEPSSTHYSNTQDRRDEDNLIYNMVMDAAGPSFNPEMPNPEVQKLYDILDSSKRELYEGCETSQLSAMAQMLSLKSNHHWSEACFDQTSQFFKGVLPQDNTFFDSFYSTKKYMEELGLPSEKIDCCVNGCMIYWGEDINMESCKFCSHARYKSRLNRSKKEKKKNPFKRMIYFPLAPRLQSDFPAYSMLSGWKTAGHLACPHCAHDHDAYNLSHGGKTTWFDNHRKFLPTNHPFRKNKNWFTKGKTVTESAPPVRTCEDVLQEIESLGLMKVTELGSDEHNARTRHRKVPRNDSSGARENFGGNISIFSHPGRSHGSVSTRYLDDREYIAAHNYILFNCPEVAPYTEIFINQLREHNPHITSVEVDRCLESNFAIWFKHYAQDPSLVPNEYIRDISFGPLRSVKSVPIYYVNGYKFHTREYGADRSTFNSGVCIKGSNFSETFNDYFGIVEEILIVEYPRFPAKKTVLFKCEWFDPTINVGTRIHPRYNIVEVNKRKRLRVYEPFVLAMQAFQVYFCNYPSLKRDKVDWLVVCKVKARSLIELPQTPISYQEPFQDDIPTHLNDISTEDIPTHLNDESGIEVDLDDDDGTPEEEIEYEFEENESSQTEDSKNFGDDYDNSSD</sequence>
<dbReference type="Pfam" id="PF02992">
    <property type="entry name" value="Transposase_21"/>
    <property type="match status" value="1"/>
</dbReference>
<proteinExistence type="predicted"/>
<name>A0AAD8J7T6_9APIA</name>
<feature type="region of interest" description="Disordered" evidence="1">
    <location>
        <begin position="662"/>
        <end position="713"/>
    </location>
</feature>
<dbReference type="InterPro" id="IPR029480">
    <property type="entry name" value="Transpos_assoc"/>
</dbReference>
<organism evidence="4 5">
    <name type="scientific">Heracleum sosnowskyi</name>
    <dbReference type="NCBI Taxonomy" id="360622"/>
    <lineage>
        <taxon>Eukaryota</taxon>
        <taxon>Viridiplantae</taxon>
        <taxon>Streptophyta</taxon>
        <taxon>Embryophyta</taxon>
        <taxon>Tracheophyta</taxon>
        <taxon>Spermatophyta</taxon>
        <taxon>Magnoliopsida</taxon>
        <taxon>eudicotyledons</taxon>
        <taxon>Gunneridae</taxon>
        <taxon>Pentapetalae</taxon>
        <taxon>asterids</taxon>
        <taxon>campanulids</taxon>
        <taxon>Apiales</taxon>
        <taxon>Apiaceae</taxon>
        <taxon>Apioideae</taxon>
        <taxon>apioid superclade</taxon>
        <taxon>Tordylieae</taxon>
        <taxon>Tordyliinae</taxon>
        <taxon>Heracleum</taxon>
    </lineage>
</organism>
<dbReference type="PANTHER" id="PTHR48258:SF4">
    <property type="entry name" value="DUF4216 DOMAIN-CONTAINING PROTEIN"/>
    <property type="match status" value="1"/>
</dbReference>
<dbReference type="Pfam" id="PF13952">
    <property type="entry name" value="DUF4216"/>
    <property type="match status" value="1"/>
</dbReference>
<comment type="caution">
    <text evidence="4">The sequence shown here is derived from an EMBL/GenBank/DDBJ whole genome shotgun (WGS) entry which is preliminary data.</text>
</comment>
<dbReference type="InterPro" id="IPR004242">
    <property type="entry name" value="Transposase_21"/>
</dbReference>
<dbReference type="Pfam" id="PF13963">
    <property type="entry name" value="Transpos_assoc"/>
    <property type="match status" value="1"/>
</dbReference>
<gene>
    <name evidence="4" type="ORF">POM88_008751</name>
</gene>
<evidence type="ECO:0000259" key="2">
    <source>
        <dbReference type="Pfam" id="PF13952"/>
    </source>
</evidence>
<evidence type="ECO:0008006" key="6">
    <source>
        <dbReference type="Google" id="ProtNLM"/>
    </source>
</evidence>
<feature type="domain" description="Transposase-associated" evidence="3">
    <location>
        <begin position="5"/>
        <end position="84"/>
    </location>
</feature>
<dbReference type="PANTHER" id="PTHR48258">
    <property type="entry name" value="DUF4218 DOMAIN-CONTAINING PROTEIN-RELATED"/>
    <property type="match status" value="1"/>
</dbReference>
<evidence type="ECO:0000259" key="3">
    <source>
        <dbReference type="Pfam" id="PF13963"/>
    </source>
</evidence>
<protein>
    <recommendedName>
        <fullName evidence="6">Transposase</fullName>
    </recommendedName>
</protein>
<dbReference type="InterPro" id="IPR025312">
    <property type="entry name" value="DUF4216"/>
</dbReference>
<evidence type="ECO:0000313" key="4">
    <source>
        <dbReference type="EMBL" id="KAK1398888.1"/>
    </source>
</evidence>
<dbReference type="Proteomes" id="UP001237642">
    <property type="component" value="Unassembled WGS sequence"/>
</dbReference>
<keyword evidence="5" id="KW-1185">Reference proteome</keyword>
<feature type="compositionally biased region" description="Acidic residues" evidence="1">
    <location>
        <begin position="669"/>
        <end position="694"/>
    </location>
</feature>
<feature type="domain" description="DUF4216" evidence="2">
    <location>
        <begin position="549"/>
        <end position="623"/>
    </location>
</feature>